<feature type="region of interest" description="Disordered" evidence="1">
    <location>
        <begin position="814"/>
        <end position="834"/>
    </location>
</feature>
<feature type="region of interest" description="Disordered" evidence="1">
    <location>
        <begin position="269"/>
        <end position="290"/>
    </location>
</feature>
<dbReference type="InterPro" id="IPR003123">
    <property type="entry name" value="VPS9"/>
</dbReference>
<feature type="region of interest" description="Disordered" evidence="1">
    <location>
        <begin position="585"/>
        <end position="604"/>
    </location>
</feature>
<feature type="compositionally biased region" description="Polar residues" evidence="1">
    <location>
        <begin position="585"/>
        <end position="597"/>
    </location>
</feature>
<feature type="compositionally biased region" description="Polar residues" evidence="1">
    <location>
        <begin position="961"/>
        <end position="971"/>
    </location>
</feature>
<dbReference type="OrthoDB" id="10264848at2759"/>
<dbReference type="PROSITE" id="PS51205">
    <property type="entry name" value="VPS9"/>
    <property type="match status" value="1"/>
</dbReference>
<feature type="compositionally biased region" description="Basic and acidic residues" evidence="1">
    <location>
        <begin position="940"/>
        <end position="954"/>
    </location>
</feature>
<feature type="region of interest" description="Disordered" evidence="1">
    <location>
        <begin position="223"/>
        <end position="243"/>
    </location>
</feature>
<sequence>MASPSNALHPDASAGRAHGISIHRTPSRESLTAHPLLSPTPGIPTSSTSTPPVDIASSPTSTSTTATPPRYAPYTPKHHRPIPVSLSPTTQSMVASAPVSKPVTSGPAGSATSKLQMQNLKAAAQTIGLNAGSLGWNMLEALVNEGNAPEWEEVWSAITIGKATMLLPAEDAGSEANMVEVVRDHVVYLDHDSHINSPAVTLTGLRGTLDSSVLTFQSTLSTTSKPFSSLQTPSSRSSTLASLPPLPEVPATFPSFTVYRTSVRLPLPPRITKPPLPPRPGTRGAASTAVPGQSRIANPFASLFGGRSSTPPPPPPAPPTIVHTEPEHVIEIEAVVMDRRVVRQDVCKQMSKSLTTAIDDSLRSLESPQWIIDRVQNFVSPLLPAPKPAKRGSTDGTIYLPELPLEETPDQFSQALQSFYATLEDELRVDEAPASVRKDDGSLEVDEKADKEKQHSEDKIQYLLQNVESIICTFFYDRLFRPFNSDDAQHDEALASRIAALNLLDLGLEHLGIDADGSAAEVGEVVKRCGKALSNLELSHRRAPVEKATVLVSTHRIAADGLSKLPSIRLKPEGEMVDQATPKASNFASNAQSSKPVSSELPDGKALVTPLDTLNIPRSDSLAPAKSETSAESLKSPLSLQSPAPEVAESPMQLQPALSVEDTDATQSNSSVVASDLLLPIIIYSVVKANPAHLVSHLLYVQRYRNNRIGGEEGFCLINLMAVVEFLEHVDLAALGLGDSERVMSTEDLTPITLSHGAIDATTSSAVQSASARLRGRVVQEVDALAGSANKVITGVVDSSFGVIKGLLTSNPEAPMSAASDTHDPPPWNRPGFGLLRRGSTFSIANVAASLPGAGSVRERGRSVSQAGEEGQQMVEVSSRPGSVREVVSDSDAQSQESESEAGEGSDAEEESEADHGAALDSKSDARSVRSFSSMMSSTSRDREREKKDRKSLSDRLANVSGLSKFSNPRSPQRETPSKPPQRRASLLPPPKESESSTSSRSPSPIKIRIAPPKTRFLECTVDDLRLSEVGDLLQEYRRVVDGLQAMDGFTEK</sequence>
<dbReference type="Pfam" id="PF02204">
    <property type="entry name" value="VPS9"/>
    <property type="match status" value="1"/>
</dbReference>
<dbReference type="PANTHER" id="PTHR23101">
    <property type="entry name" value="RAB GDP/GTP EXCHANGE FACTOR"/>
    <property type="match status" value="1"/>
</dbReference>
<accession>A0A166HYB3</accession>
<dbReference type="GO" id="GO:0030139">
    <property type="term" value="C:endocytic vesicle"/>
    <property type="evidence" value="ECO:0007669"/>
    <property type="project" value="TreeGrafter"/>
</dbReference>
<keyword evidence="4" id="KW-1185">Reference proteome</keyword>
<name>A0A166HYB3_9AGAM</name>
<dbReference type="PANTHER" id="PTHR23101:SF25">
    <property type="entry name" value="GTPASE-ACTIVATING PROTEIN AND VPS9 DOMAIN-CONTAINING PROTEIN 1"/>
    <property type="match status" value="1"/>
</dbReference>
<dbReference type="GO" id="GO:0005085">
    <property type="term" value="F:guanyl-nucleotide exchange factor activity"/>
    <property type="evidence" value="ECO:0007669"/>
    <property type="project" value="InterPro"/>
</dbReference>
<dbReference type="GO" id="GO:0031267">
    <property type="term" value="F:small GTPase binding"/>
    <property type="evidence" value="ECO:0007669"/>
    <property type="project" value="TreeGrafter"/>
</dbReference>
<feature type="region of interest" description="Disordered" evidence="1">
    <location>
        <begin position="432"/>
        <end position="454"/>
    </location>
</feature>
<dbReference type="SUPFAM" id="SSF109993">
    <property type="entry name" value="VPS9 domain"/>
    <property type="match status" value="1"/>
</dbReference>
<feature type="compositionally biased region" description="Acidic residues" evidence="1">
    <location>
        <begin position="898"/>
        <end position="913"/>
    </location>
</feature>
<dbReference type="InterPro" id="IPR037191">
    <property type="entry name" value="VPS9_dom_sf"/>
</dbReference>
<dbReference type="Gene3D" id="1.20.1050.80">
    <property type="entry name" value="VPS9 domain"/>
    <property type="match status" value="2"/>
</dbReference>
<feature type="compositionally biased region" description="Pro residues" evidence="1">
    <location>
        <begin position="269"/>
        <end position="280"/>
    </location>
</feature>
<proteinExistence type="predicted"/>
<dbReference type="GO" id="GO:0005829">
    <property type="term" value="C:cytosol"/>
    <property type="evidence" value="ECO:0007669"/>
    <property type="project" value="TreeGrafter"/>
</dbReference>
<feature type="compositionally biased region" description="Basic and acidic residues" evidence="1">
    <location>
        <begin position="914"/>
        <end position="928"/>
    </location>
</feature>
<organism evidence="3 4">
    <name type="scientific">Sistotremastrum suecicum HHB10207 ss-3</name>
    <dbReference type="NCBI Taxonomy" id="1314776"/>
    <lineage>
        <taxon>Eukaryota</taxon>
        <taxon>Fungi</taxon>
        <taxon>Dikarya</taxon>
        <taxon>Basidiomycota</taxon>
        <taxon>Agaricomycotina</taxon>
        <taxon>Agaricomycetes</taxon>
        <taxon>Sistotremastrales</taxon>
        <taxon>Sistotremastraceae</taxon>
        <taxon>Sistotremastrum</taxon>
    </lineage>
</organism>
<evidence type="ECO:0000256" key="1">
    <source>
        <dbReference type="SAM" id="MobiDB-lite"/>
    </source>
</evidence>
<feature type="compositionally biased region" description="Polar residues" evidence="1">
    <location>
        <begin position="627"/>
        <end position="642"/>
    </location>
</feature>
<protein>
    <recommendedName>
        <fullName evidence="2">VPS9 domain-containing protein</fullName>
    </recommendedName>
</protein>
<feature type="compositionally biased region" description="Low complexity" evidence="1">
    <location>
        <begin position="929"/>
        <end position="939"/>
    </location>
</feature>
<dbReference type="AlphaFoldDB" id="A0A166HYB3"/>
<dbReference type="EMBL" id="KV428009">
    <property type="protein sequence ID" value="KZT43200.1"/>
    <property type="molecule type" value="Genomic_DNA"/>
</dbReference>
<evidence type="ECO:0000313" key="4">
    <source>
        <dbReference type="Proteomes" id="UP000076798"/>
    </source>
</evidence>
<dbReference type="Proteomes" id="UP000076798">
    <property type="component" value="Unassembled WGS sequence"/>
</dbReference>
<feature type="domain" description="VPS9" evidence="2">
    <location>
        <begin position="488"/>
        <end position="736"/>
    </location>
</feature>
<evidence type="ECO:0000313" key="3">
    <source>
        <dbReference type="EMBL" id="KZT43200.1"/>
    </source>
</evidence>
<feature type="compositionally biased region" description="Low complexity" evidence="1">
    <location>
        <begin position="228"/>
        <end position="240"/>
    </location>
</feature>
<evidence type="ECO:0000259" key="2">
    <source>
        <dbReference type="PROSITE" id="PS51205"/>
    </source>
</evidence>
<feature type="compositionally biased region" description="Low complexity" evidence="1">
    <location>
        <begin position="35"/>
        <end position="75"/>
    </location>
</feature>
<reference evidence="3 4" key="1">
    <citation type="journal article" date="2016" name="Mol. Biol. Evol.">
        <title>Comparative Genomics of Early-Diverging Mushroom-Forming Fungi Provides Insights into the Origins of Lignocellulose Decay Capabilities.</title>
        <authorList>
            <person name="Nagy L.G."/>
            <person name="Riley R."/>
            <person name="Tritt A."/>
            <person name="Adam C."/>
            <person name="Daum C."/>
            <person name="Floudas D."/>
            <person name="Sun H."/>
            <person name="Yadav J.S."/>
            <person name="Pangilinan J."/>
            <person name="Larsson K.H."/>
            <person name="Matsuura K."/>
            <person name="Barry K."/>
            <person name="Labutti K."/>
            <person name="Kuo R."/>
            <person name="Ohm R.A."/>
            <person name="Bhattacharya S.S."/>
            <person name="Shirouzu T."/>
            <person name="Yoshinaga Y."/>
            <person name="Martin F.M."/>
            <person name="Grigoriev I.V."/>
            <person name="Hibbett D.S."/>
        </authorList>
    </citation>
    <scope>NUCLEOTIDE SEQUENCE [LARGE SCALE GENOMIC DNA]</scope>
    <source>
        <strain evidence="3 4">HHB10207 ss-3</strain>
    </source>
</reference>
<dbReference type="GO" id="GO:0016192">
    <property type="term" value="P:vesicle-mediated transport"/>
    <property type="evidence" value="ECO:0007669"/>
    <property type="project" value="InterPro"/>
</dbReference>
<feature type="region of interest" description="Disordered" evidence="1">
    <location>
        <begin position="28"/>
        <end position="110"/>
    </location>
</feature>
<feature type="region of interest" description="Disordered" evidence="1">
    <location>
        <begin position="853"/>
        <end position="1008"/>
    </location>
</feature>
<dbReference type="STRING" id="1314776.A0A166HYB3"/>
<dbReference type="InterPro" id="IPR045046">
    <property type="entry name" value="Vps9-like"/>
</dbReference>
<feature type="compositionally biased region" description="Low complexity" evidence="1">
    <location>
        <begin position="996"/>
        <end position="1008"/>
    </location>
</feature>
<feature type="region of interest" description="Disordered" evidence="1">
    <location>
        <begin position="618"/>
        <end position="663"/>
    </location>
</feature>
<gene>
    <name evidence="3" type="ORF">SISSUDRAFT_1040654</name>
</gene>